<dbReference type="Proteomes" id="UP000005707">
    <property type="component" value="Unassembled WGS sequence"/>
</dbReference>
<organism evidence="1 2">
    <name type="scientific">Haloplasma contractile SSD-17B</name>
    <dbReference type="NCBI Taxonomy" id="1033810"/>
    <lineage>
        <taxon>Bacteria</taxon>
        <taxon>Bacillati</taxon>
        <taxon>Mycoplasmatota</taxon>
        <taxon>Mollicutes</taxon>
        <taxon>Haloplasmatales</taxon>
        <taxon>Haloplasmataceae</taxon>
        <taxon>Haloplasma</taxon>
    </lineage>
</organism>
<evidence type="ECO:0000313" key="2">
    <source>
        <dbReference type="Proteomes" id="UP000005707"/>
    </source>
</evidence>
<accession>U2E874</accession>
<comment type="caution">
    <text evidence="1">The sequence shown here is derived from an EMBL/GenBank/DDBJ whole genome shotgun (WGS) entry which is preliminary data.</text>
</comment>
<dbReference type="SUPFAM" id="SSF48452">
    <property type="entry name" value="TPR-like"/>
    <property type="match status" value="1"/>
</dbReference>
<dbReference type="RefSeq" id="WP_008824781.1">
    <property type="nucleotide sequence ID" value="NZ_AFNU02000017.1"/>
</dbReference>
<keyword evidence="2" id="KW-1185">Reference proteome</keyword>
<protein>
    <recommendedName>
        <fullName evidence="3">Tetratricopeptide repeat protein</fullName>
    </recommendedName>
</protein>
<dbReference type="Gene3D" id="1.25.40.10">
    <property type="entry name" value="Tetratricopeptide repeat domain"/>
    <property type="match status" value="1"/>
</dbReference>
<dbReference type="AlphaFoldDB" id="U2E874"/>
<dbReference type="InterPro" id="IPR011990">
    <property type="entry name" value="TPR-like_helical_dom_sf"/>
</dbReference>
<sequence length="259" mass="30635">MKEIERLTKDKKAYKRFKKQMKIMSKLKKKEKYDQYITEANKVLDILKATTGFNNPTTGKIHLNIGFIFYKSDQLADAYKHFLKAEQFYEEALTEYKHEETYENVAEKLEGVLAELYNMLTDCATHFEDYETLTRVNEKIIKNPNISFYDQIGAYHQLTKHNLIHKDLHKAYEYGTKTVELLKNHNINEATYIESAIMNLANASFYIGKRHETIRLLEDLLDKYQIPETKLKRAYALLYYSYRAVGDYEKADQVEPYVD</sequence>
<proteinExistence type="predicted"/>
<gene>
    <name evidence="1" type="ORF">HLPCO_002907</name>
</gene>
<reference evidence="1 2" key="2">
    <citation type="journal article" date="2013" name="PLoS ONE">
        <title>INDIGO - INtegrated Data Warehouse of MIcrobial GenOmes with Examples from the Red Sea Extremophiles.</title>
        <authorList>
            <person name="Alam I."/>
            <person name="Antunes A."/>
            <person name="Kamau A.A."/>
            <person name="Ba Alawi W."/>
            <person name="Kalkatawi M."/>
            <person name="Stingl U."/>
            <person name="Bajic V.B."/>
        </authorList>
    </citation>
    <scope>NUCLEOTIDE SEQUENCE [LARGE SCALE GENOMIC DNA]</scope>
    <source>
        <strain evidence="1 2">SSD-17B</strain>
    </source>
</reference>
<evidence type="ECO:0000313" key="1">
    <source>
        <dbReference type="EMBL" id="ERJ11086.1"/>
    </source>
</evidence>
<dbReference type="InParanoid" id="U2E874"/>
<reference evidence="1 2" key="1">
    <citation type="journal article" date="2011" name="J. Bacteriol.">
        <title>Genome sequence of Haloplasma contractile, an unusual contractile bacterium from a deep-sea anoxic brine lake.</title>
        <authorList>
            <person name="Antunes A."/>
            <person name="Alam I."/>
            <person name="El Dorry H."/>
            <person name="Siam R."/>
            <person name="Robertson A."/>
            <person name="Bajic V.B."/>
            <person name="Stingl U."/>
        </authorList>
    </citation>
    <scope>NUCLEOTIDE SEQUENCE [LARGE SCALE GENOMIC DNA]</scope>
    <source>
        <strain evidence="1 2">SSD-17B</strain>
    </source>
</reference>
<dbReference type="EMBL" id="AFNU02000017">
    <property type="protein sequence ID" value="ERJ11086.1"/>
    <property type="molecule type" value="Genomic_DNA"/>
</dbReference>
<name>U2E874_9MOLU</name>
<evidence type="ECO:0008006" key="3">
    <source>
        <dbReference type="Google" id="ProtNLM"/>
    </source>
</evidence>